<evidence type="ECO:0000259" key="3">
    <source>
        <dbReference type="Pfam" id="PF00534"/>
    </source>
</evidence>
<dbReference type="GO" id="GO:0009103">
    <property type="term" value="P:lipopolysaccharide biosynthetic process"/>
    <property type="evidence" value="ECO:0007669"/>
    <property type="project" value="TreeGrafter"/>
</dbReference>
<feature type="compositionally biased region" description="Basic and acidic residues" evidence="2">
    <location>
        <begin position="386"/>
        <end position="395"/>
    </location>
</feature>
<dbReference type="Pfam" id="PF00534">
    <property type="entry name" value="Glycos_transf_1"/>
    <property type="match status" value="1"/>
</dbReference>
<reference evidence="4 5" key="1">
    <citation type="submission" date="2017-07" db="EMBL/GenBank/DDBJ databases">
        <title>Leptospira spp. isolated from tropical soils.</title>
        <authorList>
            <person name="Thibeaux R."/>
            <person name="Iraola G."/>
            <person name="Ferres I."/>
            <person name="Bierque E."/>
            <person name="Girault D."/>
            <person name="Soupe-Gilbert M.-E."/>
            <person name="Picardeau M."/>
            <person name="Goarant C."/>
        </authorList>
    </citation>
    <scope>NUCLEOTIDE SEQUENCE [LARGE SCALE GENOMIC DNA]</scope>
    <source>
        <strain evidence="4 5">ES4-C-A1</strain>
    </source>
</reference>
<dbReference type="GO" id="GO:0016757">
    <property type="term" value="F:glycosyltransferase activity"/>
    <property type="evidence" value="ECO:0007669"/>
    <property type="project" value="InterPro"/>
</dbReference>
<evidence type="ECO:0000313" key="5">
    <source>
        <dbReference type="Proteomes" id="UP000231843"/>
    </source>
</evidence>
<dbReference type="PANTHER" id="PTHR46401">
    <property type="entry name" value="GLYCOSYLTRANSFERASE WBBK-RELATED"/>
    <property type="match status" value="1"/>
</dbReference>
<dbReference type="PANTHER" id="PTHR46401:SF2">
    <property type="entry name" value="GLYCOSYLTRANSFERASE WBBK-RELATED"/>
    <property type="match status" value="1"/>
</dbReference>
<dbReference type="EMBL" id="NPEA01000010">
    <property type="protein sequence ID" value="PJZ75760.1"/>
    <property type="molecule type" value="Genomic_DNA"/>
</dbReference>
<sequence length="402" mass="45509">MNAKKVQRDKPKIALFGPMPPFRGGISQYTAQLSKVLEKQSDLFTVSFHRQYPSFLYPGKTDIDPFFKGQKLKNVSYILDALNPLSLIRAADLVAEKGCTLAVFSWWTLFWAPGFVFISSRLRRKGIKTVFLCHNLFDHDSGFLKKFITKILLKNADGYLVHSSEQKNILNSLFSDKIILQNPHPIYQQFPAPKGILKPRGKLELLFFGFIRPYKGLDLLLQALAKLNDPEVHLTVVGESWKEPLELISYSAGLGLKNVEFHLEYTDESSVSEFFHRADLVVLPYRSATGSGVATIAYHYEKPILATKVGGFLDTVLDGKTGFLIEAGNSDLIAERIATLSRKTLKNMRPSIRNFRSNFTWESMASKILEFDFEFKKGNTSSTPIDPRRKNEKSSAKTKNIK</sequence>
<comment type="caution">
    <text evidence="4">The sequence shown here is derived from an EMBL/GenBank/DDBJ whole genome shotgun (WGS) entry which is preliminary data.</text>
</comment>
<feature type="region of interest" description="Disordered" evidence="2">
    <location>
        <begin position="377"/>
        <end position="402"/>
    </location>
</feature>
<evidence type="ECO:0000313" key="4">
    <source>
        <dbReference type="EMBL" id="PJZ75760.1"/>
    </source>
</evidence>
<keyword evidence="1" id="KW-0808">Transferase</keyword>
<protein>
    <recommendedName>
        <fullName evidence="3">Glycosyl transferase family 1 domain-containing protein</fullName>
    </recommendedName>
</protein>
<dbReference type="OrthoDB" id="9806653at2"/>
<feature type="domain" description="Glycosyl transferase family 1" evidence="3">
    <location>
        <begin position="196"/>
        <end position="344"/>
    </location>
</feature>
<dbReference type="AlphaFoldDB" id="A0A2M9ZUK0"/>
<evidence type="ECO:0000256" key="2">
    <source>
        <dbReference type="SAM" id="MobiDB-lite"/>
    </source>
</evidence>
<dbReference type="CDD" id="cd03801">
    <property type="entry name" value="GT4_PimA-like"/>
    <property type="match status" value="1"/>
</dbReference>
<gene>
    <name evidence="4" type="ORF">CH365_17285</name>
</gene>
<dbReference type="Proteomes" id="UP000231843">
    <property type="component" value="Unassembled WGS sequence"/>
</dbReference>
<proteinExistence type="predicted"/>
<accession>A0A2M9ZUK0</accession>
<dbReference type="InterPro" id="IPR001296">
    <property type="entry name" value="Glyco_trans_1"/>
</dbReference>
<dbReference type="RefSeq" id="WP_100769789.1">
    <property type="nucleotide sequence ID" value="NZ_NPEA01000010.1"/>
</dbReference>
<dbReference type="SUPFAM" id="SSF53756">
    <property type="entry name" value="UDP-Glycosyltransferase/glycogen phosphorylase"/>
    <property type="match status" value="1"/>
</dbReference>
<evidence type="ECO:0000256" key="1">
    <source>
        <dbReference type="ARBA" id="ARBA00022679"/>
    </source>
</evidence>
<name>A0A2M9ZUK0_9LEPT</name>
<dbReference type="Gene3D" id="3.40.50.2000">
    <property type="entry name" value="Glycogen Phosphorylase B"/>
    <property type="match status" value="2"/>
</dbReference>
<keyword evidence="5" id="KW-1185">Reference proteome</keyword>
<organism evidence="4 5">
    <name type="scientific">Leptospira neocaledonica</name>
    <dbReference type="NCBI Taxonomy" id="2023192"/>
    <lineage>
        <taxon>Bacteria</taxon>
        <taxon>Pseudomonadati</taxon>
        <taxon>Spirochaetota</taxon>
        <taxon>Spirochaetia</taxon>
        <taxon>Leptospirales</taxon>
        <taxon>Leptospiraceae</taxon>
        <taxon>Leptospira</taxon>
    </lineage>
</organism>